<reference evidence="1" key="1">
    <citation type="submission" date="2019-04" db="EMBL/GenBank/DDBJ databases">
        <authorList>
            <consortium name="NARMS: The National Antimicrobial Resistance Monitoring System"/>
        </authorList>
    </citation>
    <scope>NUCLEOTIDE SEQUENCE</scope>
    <source>
        <strain evidence="1">FSIS11918609</strain>
    </source>
</reference>
<evidence type="ECO:0000313" key="1">
    <source>
        <dbReference type="EMBL" id="EAJ9572335.1"/>
    </source>
</evidence>
<protein>
    <submittedName>
        <fullName evidence="1">Uncharacterized protein</fullName>
    </submittedName>
</protein>
<sequence>MSNLMMELAMMDKKDYYKEFIENDVIRVIFGYKNEKEYDSDDYFEMSLRVWVGKEYFDEFLNNQKVENNMEVVKLFMETPFFKELAEQTIKIDFKNWDFIIPDFFKKHNIKIIPYFQLGNNENLSPKQFFMFLKELKVKELKYITTILCSKSIENEYKLLHKKF</sequence>
<dbReference type="AlphaFoldDB" id="A0A5T0J8E6"/>
<name>A0A5T0J8E6_CAMCO</name>
<gene>
    <name evidence="1" type="ORF">E5B80_08065</name>
</gene>
<dbReference type="EMBL" id="AACCAN010000021">
    <property type="protein sequence ID" value="EAJ9572335.1"/>
    <property type="molecule type" value="Genomic_DNA"/>
</dbReference>
<accession>A0A5T0J8E6</accession>
<organism evidence="1">
    <name type="scientific">Campylobacter coli</name>
    <dbReference type="NCBI Taxonomy" id="195"/>
    <lineage>
        <taxon>Bacteria</taxon>
        <taxon>Pseudomonadati</taxon>
        <taxon>Campylobacterota</taxon>
        <taxon>Epsilonproteobacteria</taxon>
        <taxon>Campylobacterales</taxon>
        <taxon>Campylobacteraceae</taxon>
        <taxon>Campylobacter</taxon>
    </lineage>
</organism>
<comment type="caution">
    <text evidence="1">The sequence shown here is derived from an EMBL/GenBank/DDBJ whole genome shotgun (WGS) entry which is preliminary data.</text>
</comment>
<proteinExistence type="predicted"/>
<dbReference type="RefSeq" id="WP_072228232.1">
    <property type="nucleotide sequence ID" value="NZ_FAXW01000005.1"/>
</dbReference>